<organism evidence="8 9">
    <name type="scientific">Chitinophaga arvensicola</name>
    <dbReference type="NCBI Taxonomy" id="29529"/>
    <lineage>
        <taxon>Bacteria</taxon>
        <taxon>Pseudomonadati</taxon>
        <taxon>Bacteroidota</taxon>
        <taxon>Chitinophagia</taxon>
        <taxon>Chitinophagales</taxon>
        <taxon>Chitinophagaceae</taxon>
        <taxon>Chitinophaga</taxon>
    </lineage>
</organism>
<feature type="domain" description="SusD-like N-terminal" evidence="7">
    <location>
        <begin position="23"/>
        <end position="215"/>
    </location>
</feature>
<dbReference type="InterPro" id="IPR033985">
    <property type="entry name" value="SusD-like_N"/>
</dbReference>
<evidence type="ECO:0000256" key="1">
    <source>
        <dbReference type="ARBA" id="ARBA00004442"/>
    </source>
</evidence>
<dbReference type="InterPro" id="IPR012944">
    <property type="entry name" value="SusD_RagB_dom"/>
</dbReference>
<gene>
    <name evidence="8" type="ORF">SAMN04488122_4505</name>
</gene>
<dbReference type="Gene3D" id="1.25.40.390">
    <property type="match status" value="1"/>
</dbReference>
<protein>
    <submittedName>
        <fullName evidence="8">Starch-binding associating with outer membrane</fullName>
    </submittedName>
</protein>
<dbReference type="EMBL" id="FOJG01000002">
    <property type="protein sequence ID" value="SEW51794.1"/>
    <property type="molecule type" value="Genomic_DNA"/>
</dbReference>
<dbReference type="PROSITE" id="PS51257">
    <property type="entry name" value="PROKAR_LIPOPROTEIN"/>
    <property type="match status" value="1"/>
</dbReference>
<dbReference type="STRING" id="29529.SAMN04488122_4505"/>
<evidence type="ECO:0000256" key="4">
    <source>
        <dbReference type="ARBA" id="ARBA00023136"/>
    </source>
</evidence>
<keyword evidence="5" id="KW-0998">Cell outer membrane</keyword>
<dbReference type="GO" id="GO:0009279">
    <property type="term" value="C:cell outer membrane"/>
    <property type="evidence" value="ECO:0007669"/>
    <property type="project" value="UniProtKB-SubCell"/>
</dbReference>
<keyword evidence="9" id="KW-1185">Reference proteome</keyword>
<evidence type="ECO:0000313" key="8">
    <source>
        <dbReference type="EMBL" id="SEW51794.1"/>
    </source>
</evidence>
<feature type="domain" description="RagB/SusD" evidence="6">
    <location>
        <begin position="291"/>
        <end position="551"/>
    </location>
</feature>
<dbReference type="SUPFAM" id="SSF48452">
    <property type="entry name" value="TPR-like"/>
    <property type="match status" value="1"/>
</dbReference>
<evidence type="ECO:0000256" key="5">
    <source>
        <dbReference type="ARBA" id="ARBA00023237"/>
    </source>
</evidence>
<dbReference type="Proteomes" id="UP000199310">
    <property type="component" value="Unassembled WGS sequence"/>
</dbReference>
<evidence type="ECO:0000259" key="7">
    <source>
        <dbReference type="Pfam" id="PF14322"/>
    </source>
</evidence>
<dbReference type="CDD" id="cd08977">
    <property type="entry name" value="SusD"/>
    <property type="match status" value="1"/>
</dbReference>
<evidence type="ECO:0000259" key="6">
    <source>
        <dbReference type="Pfam" id="PF07980"/>
    </source>
</evidence>
<accession>A0A1I0S7M3</accession>
<dbReference type="OrthoDB" id="5694214at2"/>
<proteinExistence type="inferred from homology"/>
<dbReference type="InterPro" id="IPR011990">
    <property type="entry name" value="TPR-like_helical_dom_sf"/>
</dbReference>
<comment type="similarity">
    <text evidence="2">Belongs to the SusD family.</text>
</comment>
<dbReference type="Pfam" id="PF07980">
    <property type="entry name" value="SusD_RagB"/>
    <property type="match status" value="1"/>
</dbReference>
<sequence>MKKILLYTGLSLAVSFTGCRKGFLDRTPLDAISDETYWTTEEQLTLALNGLYANVKNNNTIAMDQMGDNSINSSTTDTYRIFGSGNFDPDLSAVNAEWQSQYSGIRQCNVFLANYQRATTVSQVIKDQMAGEAKTIRAYMYMNLVSYFGDLPLVTKPLNIDELYGPRNKRKEIIDFILSELEEAAGMMKKERQTGATLGRFSKGTALAFKARMALYDSRWEVAEKAAKDVMDLNVYSLYSTGKPAQDYYDLFTYKGKLSAGVNKETIAARINLTDVSMHNISRESQVPDQASRYNPTKALVDAYLCSDGLTIDKSPLYKEDTYANLFENRDPRMKQTILAPGAAWGGKKDGNPANTNTAIFTAPKFVSDKLGCVTITGYYYTKYVEVSTVSQVSKDQNDIHVMRLAEVLLTYAEARMEQGKLSQADIDLTINKLRDRVGMKRMTLADITANGQDLRTEIRRERRVELAREGQRWYDIIRWKQGNLLAADVKGMKKSLAAVPAQVSNMAADANGYIIVMTGRQFVDPKHYLFPVPLTQIQRNPALGPQNPGWE</sequence>
<reference evidence="9" key="1">
    <citation type="submission" date="2016-10" db="EMBL/GenBank/DDBJ databases">
        <authorList>
            <person name="Varghese N."/>
            <person name="Submissions S."/>
        </authorList>
    </citation>
    <scope>NUCLEOTIDE SEQUENCE [LARGE SCALE GENOMIC DNA]</scope>
    <source>
        <strain evidence="9">DSM 3695</strain>
    </source>
</reference>
<dbReference type="RefSeq" id="WP_089898247.1">
    <property type="nucleotide sequence ID" value="NZ_FOJG01000002.1"/>
</dbReference>
<dbReference type="AlphaFoldDB" id="A0A1I0S7M3"/>
<keyword evidence="4" id="KW-0472">Membrane</keyword>
<evidence type="ECO:0000256" key="2">
    <source>
        <dbReference type="ARBA" id="ARBA00006275"/>
    </source>
</evidence>
<evidence type="ECO:0000256" key="3">
    <source>
        <dbReference type="ARBA" id="ARBA00022729"/>
    </source>
</evidence>
<name>A0A1I0S7M3_9BACT</name>
<evidence type="ECO:0000313" key="9">
    <source>
        <dbReference type="Proteomes" id="UP000199310"/>
    </source>
</evidence>
<comment type="subcellular location">
    <subcellularLocation>
        <location evidence="1">Cell outer membrane</location>
    </subcellularLocation>
</comment>
<dbReference type="Pfam" id="PF14322">
    <property type="entry name" value="SusD-like_3"/>
    <property type="match status" value="1"/>
</dbReference>
<keyword evidence="3" id="KW-0732">Signal</keyword>